<evidence type="ECO:0000256" key="3">
    <source>
        <dbReference type="ARBA" id="ARBA00022884"/>
    </source>
</evidence>
<dbReference type="Pfam" id="PF17403">
    <property type="entry name" value="Nrap_D2"/>
    <property type="match status" value="1"/>
</dbReference>
<dbReference type="Gene3D" id="1.10.1410.10">
    <property type="match status" value="1"/>
</dbReference>
<feature type="domain" description="Nrap protein" evidence="9">
    <location>
        <begin position="679"/>
        <end position="796"/>
    </location>
</feature>
<dbReference type="GO" id="GO:0003723">
    <property type="term" value="F:RNA binding"/>
    <property type="evidence" value="ECO:0007669"/>
    <property type="project" value="UniProtKB-KW"/>
</dbReference>
<dbReference type="GO" id="GO:0006364">
    <property type="term" value="P:rRNA processing"/>
    <property type="evidence" value="ECO:0007669"/>
    <property type="project" value="TreeGrafter"/>
</dbReference>
<dbReference type="AlphaFoldDB" id="A0A834LTC2"/>
<feature type="domain" description="Nrap protein" evidence="8">
    <location>
        <begin position="430"/>
        <end position="584"/>
    </location>
</feature>
<proteinExistence type="inferred from homology"/>
<evidence type="ECO:0000259" key="10">
    <source>
        <dbReference type="Pfam" id="PF17406"/>
    </source>
</evidence>
<dbReference type="GO" id="GO:0032040">
    <property type="term" value="C:small-subunit processome"/>
    <property type="evidence" value="ECO:0007669"/>
    <property type="project" value="TreeGrafter"/>
</dbReference>
<dbReference type="Pfam" id="PF17404">
    <property type="entry name" value="Nrap_D3"/>
    <property type="match status" value="1"/>
</dbReference>
<feature type="domain" description="Nrap protein" evidence="7">
    <location>
        <begin position="238"/>
        <end position="425"/>
    </location>
</feature>
<feature type="domain" description="Nrap protein" evidence="9">
    <location>
        <begin position="607"/>
        <end position="646"/>
    </location>
</feature>
<evidence type="ECO:0000256" key="4">
    <source>
        <dbReference type="ARBA" id="ARBA00023242"/>
    </source>
</evidence>
<sequence length="1168" mass="133142">MASDTLNGPTNLKVRELLKEVQLDYSPSFTKLVDDTVSAIKDAIDRIPQDLQVTADVAPGFVRDIGADKVEFTFKKPISVEIGGSYSMRCIAKPDVNVDVFVRMPKEMFHEKDYLNHRYHAKRFLYLCIIKRYLKLSSVAEKVEWSTFQNESRKPILVVHPAMRIAEAPIVLVRIIPTATSVFNVAKLNMKRNNIRALNQGAVLQPTPKYNSSILEDLFLEDNAEFVRRTFLGWNELGEALILLKVWARQRSSIYTHDCLSGFLISVIMVYLASKSGGNRIKKSMNTMQIFRVMMDFIAASKLWETGLFFHPQGEWNTSKEFCPRGECICILVVHMSPHEVNMWSHHPEDVVEGDVAQQRHRRCTERRSSLQSFPVIICDEFAGFNLTFRMTKGGFLELRNEAALTLSGIDKCRDGGFDEVFMTKVDFPAKYDYCIRLNLKGSMEVNALGFCLDDECWRSYEQKVLSLMHQGLNDRAKVIRVIWRNTPLGCNLEDGLSMFDREPLLIGISVNTLENAFRFVDIGPNAENKNEALKFRKFWGDKAELRRFKDGTIAESTVWECKQWERHLIIKRISEHVLMRHLSLSQDSITTIVDQLDFSLRYGNEDPLSFSASLLEAFEVLSKHLRLLDDIPLTVSSVQPLDPGFLSQPKLPILYYGIDLQGYVYVIIFATVILDITAFRFTSVFPPKPHPLALEKGVKQRFQSPTSSCIQSLEVMIQLEGSGNWPMGDVAIEKTKSAFLLKIGQSLQSNWGMICNATEDDVVVFTSGYAFRLKILHEKGLTLTKWPMGSNQVKRVPSTDKILYMRSQHASMINGLQGRYPIYGPVVRLAKRWVAAHLLSTSLGEEAIELLVAYLFLKPLPFHAPSSRITGFLRFLRLLSEYDWAFSALVVDINGDLTLNDEKEVNGNFISSRKAYEENMQNTSPAMFLATAYDRVSEAWTRSSPTSSELRRLAAYAKSSANLLAKLNLEDQLDLYRWECLFRTPLSNYNAIVLLHRDRLPYPQHLLFPSEVNQGMHVVRGKPSKKFHPFLLPGDMKGSLEELKHKLMVNFDPLRCFVGDIEASIILKKSFSSFEYRTVCHCSEPWRGELILSSLHLQKEFPNKFKVWYDSLGGDAIGLTWEQSGSKKRGREEIAEEEDLFNVLKSVGEVGKGFVRSIYLPKAPKLK</sequence>
<keyword evidence="4 5" id="KW-0539">Nucleus</keyword>
<evidence type="ECO:0000259" key="7">
    <source>
        <dbReference type="Pfam" id="PF17403"/>
    </source>
</evidence>
<comment type="similarity">
    <text evidence="2 5">Belongs to the NRAP family.</text>
</comment>
<dbReference type="Pfam" id="PF17406">
    <property type="entry name" value="Nrap_D5"/>
    <property type="match status" value="1"/>
</dbReference>
<evidence type="ECO:0000313" key="12">
    <source>
        <dbReference type="Proteomes" id="UP000626092"/>
    </source>
</evidence>
<dbReference type="InterPro" id="IPR035369">
    <property type="entry name" value="Nrap_D4"/>
</dbReference>
<feature type="domain" description="Nrap protein" evidence="6">
    <location>
        <begin position="98"/>
        <end position="230"/>
    </location>
</feature>
<evidence type="ECO:0000259" key="8">
    <source>
        <dbReference type="Pfam" id="PF17404"/>
    </source>
</evidence>
<dbReference type="InterPro" id="IPR035367">
    <property type="entry name" value="Nrap_D2"/>
</dbReference>
<dbReference type="InterPro" id="IPR035368">
    <property type="entry name" value="Nrap_D3"/>
</dbReference>
<evidence type="ECO:0000259" key="6">
    <source>
        <dbReference type="Pfam" id="PF03813"/>
    </source>
</evidence>
<dbReference type="EMBL" id="WJXA01000002">
    <property type="protein sequence ID" value="KAF7151525.1"/>
    <property type="molecule type" value="Genomic_DNA"/>
</dbReference>
<comment type="caution">
    <text evidence="11">The sequence shown here is derived from an EMBL/GenBank/DDBJ whole genome shotgun (WGS) entry which is preliminary data.</text>
</comment>
<dbReference type="InterPro" id="IPR035082">
    <property type="entry name" value="Nrap_D1"/>
</dbReference>
<dbReference type="InterPro" id="IPR005554">
    <property type="entry name" value="NOL6/Upt22"/>
</dbReference>
<evidence type="ECO:0000256" key="1">
    <source>
        <dbReference type="ARBA" id="ARBA00004604"/>
    </source>
</evidence>
<evidence type="ECO:0000313" key="11">
    <source>
        <dbReference type="EMBL" id="KAF7151525.1"/>
    </source>
</evidence>
<gene>
    <name evidence="11" type="ORF">RHSIM_Rhsim02G0060300</name>
</gene>
<organism evidence="11 12">
    <name type="scientific">Rhododendron simsii</name>
    <name type="common">Sims's rhododendron</name>
    <dbReference type="NCBI Taxonomy" id="118357"/>
    <lineage>
        <taxon>Eukaryota</taxon>
        <taxon>Viridiplantae</taxon>
        <taxon>Streptophyta</taxon>
        <taxon>Embryophyta</taxon>
        <taxon>Tracheophyta</taxon>
        <taxon>Spermatophyta</taxon>
        <taxon>Magnoliopsida</taxon>
        <taxon>eudicotyledons</taxon>
        <taxon>Gunneridae</taxon>
        <taxon>Pentapetalae</taxon>
        <taxon>asterids</taxon>
        <taxon>Ericales</taxon>
        <taxon>Ericaceae</taxon>
        <taxon>Ericoideae</taxon>
        <taxon>Rhodoreae</taxon>
        <taxon>Rhododendron</taxon>
    </lineage>
</organism>
<dbReference type="OrthoDB" id="10251401at2759"/>
<dbReference type="InterPro" id="IPR035370">
    <property type="entry name" value="Nrap_D5"/>
</dbReference>
<reference evidence="11" key="1">
    <citation type="submission" date="2019-11" db="EMBL/GenBank/DDBJ databases">
        <authorList>
            <person name="Liu Y."/>
            <person name="Hou J."/>
            <person name="Li T.-Q."/>
            <person name="Guan C.-H."/>
            <person name="Wu X."/>
            <person name="Wu H.-Z."/>
            <person name="Ling F."/>
            <person name="Zhang R."/>
            <person name="Shi X.-G."/>
            <person name="Ren J.-P."/>
            <person name="Chen E.-F."/>
            <person name="Sun J.-M."/>
        </authorList>
    </citation>
    <scope>NUCLEOTIDE SEQUENCE</scope>
    <source>
        <strain evidence="11">Adult_tree_wgs_1</strain>
        <tissue evidence="11">Leaves</tissue>
    </source>
</reference>
<dbReference type="GO" id="GO:0006409">
    <property type="term" value="P:tRNA export from nucleus"/>
    <property type="evidence" value="ECO:0007669"/>
    <property type="project" value="TreeGrafter"/>
</dbReference>
<dbReference type="Proteomes" id="UP000626092">
    <property type="component" value="Unassembled WGS sequence"/>
</dbReference>
<keyword evidence="3 5" id="KW-0694">RNA-binding</keyword>
<evidence type="ECO:0008006" key="13">
    <source>
        <dbReference type="Google" id="ProtNLM"/>
    </source>
</evidence>
<feature type="domain" description="Nrap protein" evidence="10">
    <location>
        <begin position="821"/>
        <end position="975"/>
    </location>
</feature>
<dbReference type="PANTHER" id="PTHR17972:SF0">
    <property type="entry name" value="NUCLEOLAR PROTEIN 6"/>
    <property type="match status" value="1"/>
</dbReference>
<name>A0A834LTC2_RHOSS</name>
<dbReference type="GO" id="GO:0032545">
    <property type="term" value="C:CURI complex"/>
    <property type="evidence" value="ECO:0007669"/>
    <property type="project" value="TreeGrafter"/>
</dbReference>
<accession>A0A834LTC2</accession>
<protein>
    <recommendedName>
        <fullName evidence="13">Nucleolar protein 6</fullName>
    </recommendedName>
</protein>
<comment type="subcellular location">
    <subcellularLocation>
        <location evidence="1 5">Nucleus</location>
        <location evidence="1 5">Nucleolus</location>
    </subcellularLocation>
</comment>
<evidence type="ECO:0000259" key="9">
    <source>
        <dbReference type="Pfam" id="PF17405"/>
    </source>
</evidence>
<keyword evidence="12" id="KW-1185">Reference proteome</keyword>
<evidence type="ECO:0000256" key="5">
    <source>
        <dbReference type="RuleBase" id="RU364032"/>
    </source>
</evidence>
<dbReference type="Pfam" id="PF03813">
    <property type="entry name" value="Nrap"/>
    <property type="match status" value="1"/>
</dbReference>
<dbReference type="GO" id="GO:0034456">
    <property type="term" value="C:UTP-C complex"/>
    <property type="evidence" value="ECO:0007669"/>
    <property type="project" value="TreeGrafter"/>
</dbReference>
<evidence type="ECO:0000256" key="2">
    <source>
        <dbReference type="ARBA" id="ARBA00006674"/>
    </source>
</evidence>
<dbReference type="PANTHER" id="PTHR17972">
    <property type="entry name" value="NUCLEOLAR RNA-ASSOCIATED PROTEIN"/>
    <property type="match status" value="1"/>
</dbReference>
<dbReference type="Pfam" id="PF17405">
    <property type="entry name" value="Nrap_D4"/>
    <property type="match status" value="2"/>
</dbReference>